<dbReference type="InterPro" id="IPR004447">
    <property type="entry name" value="Peptidase_S41A"/>
</dbReference>
<dbReference type="NCBIfam" id="TIGR00225">
    <property type="entry name" value="prc"/>
    <property type="match status" value="1"/>
</dbReference>
<keyword evidence="4 6" id="KW-0378">Hydrolase</keyword>
<dbReference type="AlphaFoldDB" id="A0A401UR69"/>
<evidence type="ECO:0000256" key="1">
    <source>
        <dbReference type="ARBA" id="ARBA00009179"/>
    </source>
</evidence>
<dbReference type="PANTHER" id="PTHR32060:SF30">
    <property type="entry name" value="CARBOXY-TERMINAL PROCESSING PROTEASE CTPA"/>
    <property type="match status" value="1"/>
</dbReference>
<accession>A0A401UR69</accession>
<dbReference type="Pfam" id="PF13180">
    <property type="entry name" value="PDZ_2"/>
    <property type="match status" value="1"/>
</dbReference>
<dbReference type="Pfam" id="PF03572">
    <property type="entry name" value="Peptidase_S41"/>
    <property type="match status" value="1"/>
</dbReference>
<dbReference type="GO" id="GO:0004175">
    <property type="term" value="F:endopeptidase activity"/>
    <property type="evidence" value="ECO:0007669"/>
    <property type="project" value="TreeGrafter"/>
</dbReference>
<dbReference type="OrthoDB" id="9812068at2"/>
<dbReference type="Pfam" id="PF13205">
    <property type="entry name" value="Big_5"/>
    <property type="match status" value="1"/>
</dbReference>
<dbReference type="SUPFAM" id="SSF50156">
    <property type="entry name" value="PDZ domain-like"/>
    <property type="match status" value="1"/>
</dbReference>
<dbReference type="RefSeq" id="WP_125004354.1">
    <property type="nucleotide sequence ID" value="NZ_BHYK01000025.1"/>
</dbReference>
<protein>
    <submittedName>
        <fullName evidence="8">Carboxyl-terminal processing protease</fullName>
    </submittedName>
</protein>
<keyword evidence="3" id="KW-0732">Signal</keyword>
<dbReference type="Proteomes" id="UP000287872">
    <property type="component" value="Unassembled WGS sequence"/>
</dbReference>
<evidence type="ECO:0000256" key="3">
    <source>
        <dbReference type="ARBA" id="ARBA00022729"/>
    </source>
</evidence>
<comment type="similarity">
    <text evidence="1 6">Belongs to the peptidase S41A family.</text>
</comment>
<proteinExistence type="inferred from homology"/>
<dbReference type="EMBL" id="BHYK01000025">
    <property type="protein sequence ID" value="GCD12021.1"/>
    <property type="molecule type" value="Genomic_DNA"/>
</dbReference>
<dbReference type="InterPro" id="IPR014755">
    <property type="entry name" value="Cu-Rt/internalin_Ig-like"/>
</dbReference>
<evidence type="ECO:0000256" key="4">
    <source>
        <dbReference type="ARBA" id="ARBA00022801"/>
    </source>
</evidence>
<dbReference type="GO" id="GO:0030288">
    <property type="term" value="C:outer membrane-bounded periplasmic space"/>
    <property type="evidence" value="ECO:0007669"/>
    <property type="project" value="TreeGrafter"/>
</dbReference>
<dbReference type="SMART" id="SM00228">
    <property type="entry name" value="PDZ"/>
    <property type="match status" value="1"/>
</dbReference>
<evidence type="ECO:0000256" key="2">
    <source>
        <dbReference type="ARBA" id="ARBA00022670"/>
    </source>
</evidence>
<dbReference type="GO" id="GO:0006508">
    <property type="term" value="P:proteolysis"/>
    <property type="evidence" value="ECO:0007669"/>
    <property type="project" value="UniProtKB-KW"/>
</dbReference>
<dbReference type="GO" id="GO:0007165">
    <property type="term" value="P:signal transduction"/>
    <property type="evidence" value="ECO:0007669"/>
    <property type="project" value="TreeGrafter"/>
</dbReference>
<evidence type="ECO:0000313" key="8">
    <source>
        <dbReference type="EMBL" id="GCD12021.1"/>
    </source>
</evidence>
<dbReference type="Gene3D" id="3.90.226.10">
    <property type="entry name" value="2-enoyl-CoA Hydratase, Chain A, domain 1"/>
    <property type="match status" value="1"/>
</dbReference>
<dbReference type="SMART" id="SM00245">
    <property type="entry name" value="TSPc"/>
    <property type="match status" value="1"/>
</dbReference>
<dbReference type="Gene3D" id="3.30.750.44">
    <property type="match status" value="1"/>
</dbReference>
<keyword evidence="2 6" id="KW-0645">Protease</keyword>
<keyword evidence="9" id="KW-1185">Reference proteome</keyword>
<sequence length="546" mass="60258">MKKQSFINMKKFQKVLSVFLIILFLNPIYAKVLAQPTVLEEGKKVLETNYVNTVSDYVLDAPDLTEMVKRLNDPYSDYFAKKEYSEFVGSINNTFSGIGIGIDMLPQGIRVSRVIENSPAIDAGLKVGDIIVQADNNNLVGIPSAEEAIKYIKGETGTYVKLVVQRDSTALNFNIQRREIKSPTVSSGMLPGKVAYISIVSFGQDTGDLFSVAVNKMSQLGASSYIIDLRYNGGGYMGTALDIAGHFIGGAPAIIIEDKLGGKYKYKAQGHGKLIEKPVIFLINKYSASASEILAAAVKDYDKAVFIGTTTYGKGVAQQMFPLSDGSVLKLTVEKFYSPYGNIIHKTGVSPDFEVKDEEVDSLKVANLLLSSTSVPEDKSGYMRIDIDSKKFYIDLKMARSEEYWTAFTYILSKNSLNNNYLGTIAGWEKITSEQASNKSLAGFSNYKILSDLKKDINVDKHFTINFNMPIEVDSIKSQGIELMAETTGKRIPIKLDVNNNNNTVIATPNEQLKKGQTYYLVVNDSVRDVSGKKIKQGIVIKYIVP</sequence>
<evidence type="ECO:0000259" key="7">
    <source>
        <dbReference type="PROSITE" id="PS50106"/>
    </source>
</evidence>
<feature type="domain" description="PDZ" evidence="7">
    <location>
        <begin position="88"/>
        <end position="167"/>
    </location>
</feature>
<organism evidence="8 9">
    <name type="scientific">Clostridium tagluense</name>
    <dbReference type="NCBI Taxonomy" id="360422"/>
    <lineage>
        <taxon>Bacteria</taxon>
        <taxon>Bacillati</taxon>
        <taxon>Bacillota</taxon>
        <taxon>Clostridia</taxon>
        <taxon>Eubacteriales</taxon>
        <taxon>Clostridiaceae</taxon>
        <taxon>Clostridium</taxon>
    </lineage>
</organism>
<dbReference type="CDD" id="cd07560">
    <property type="entry name" value="Peptidase_S41_CPP"/>
    <property type="match status" value="1"/>
</dbReference>
<keyword evidence="5 6" id="KW-0720">Serine protease</keyword>
<dbReference type="GO" id="GO:0008236">
    <property type="term" value="F:serine-type peptidase activity"/>
    <property type="evidence" value="ECO:0007669"/>
    <property type="project" value="UniProtKB-KW"/>
</dbReference>
<dbReference type="PROSITE" id="PS50106">
    <property type="entry name" value="PDZ"/>
    <property type="match status" value="1"/>
</dbReference>
<dbReference type="InterPro" id="IPR029045">
    <property type="entry name" value="ClpP/crotonase-like_dom_sf"/>
</dbReference>
<dbReference type="PANTHER" id="PTHR32060">
    <property type="entry name" value="TAIL-SPECIFIC PROTEASE"/>
    <property type="match status" value="1"/>
</dbReference>
<dbReference type="SUPFAM" id="SSF52096">
    <property type="entry name" value="ClpP/crotonase"/>
    <property type="match status" value="1"/>
</dbReference>
<dbReference type="Gene3D" id="2.60.40.1220">
    <property type="match status" value="1"/>
</dbReference>
<dbReference type="InterPro" id="IPR005151">
    <property type="entry name" value="Tail-specific_protease"/>
</dbReference>
<name>A0A401UR69_9CLOT</name>
<gene>
    <name evidence="8" type="ORF">Ctaglu_36440</name>
</gene>
<dbReference type="CDD" id="cd06782">
    <property type="entry name" value="cpPDZ_CPP-like"/>
    <property type="match status" value="1"/>
</dbReference>
<evidence type="ECO:0000256" key="5">
    <source>
        <dbReference type="ARBA" id="ARBA00022825"/>
    </source>
</evidence>
<dbReference type="InterPro" id="IPR032812">
    <property type="entry name" value="SbsA_Ig"/>
</dbReference>
<evidence type="ECO:0000256" key="6">
    <source>
        <dbReference type="RuleBase" id="RU004404"/>
    </source>
</evidence>
<dbReference type="Gene3D" id="2.30.42.10">
    <property type="match status" value="1"/>
</dbReference>
<dbReference type="InterPro" id="IPR001478">
    <property type="entry name" value="PDZ"/>
</dbReference>
<dbReference type="InterPro" id="IPR036034">
    <property type="entry name" value="PDZ_sf"/>
</dbReference>
<evidence type="ECO:0000313" key="9">
    <source>
        <dbReference type="Proteomes" id="UP000287872"/>
    </source>
</evidence>
<reference evidence="8 9" key="1">
    <citation type="submission" date="2018-11" db="EMBL/GenBank/DDBJ databases">
        <title>Genome sequencing and assembly of Clostridium tagluense strain A121.</title>
        <authorList>
            <person name="Murakami T."/>
            <person name="Segawa T."/>
            <person name="Shcherbakova V.A."/>
            <person name="Mori H."/>
            <person name="Yoshimura Y."/>
        </authorList>
    </citation>
    <scope>NUCLEOTIDE SEQUENCE [LARGE SCALE GENOMIC DNA]</scope>
    <source>
        <strain evidence="8 9">A121</strain>
    </source>
</reference>
<comment type="caution">
    <text evidence="8">The sequence shown here is derived from an EMBL/GenBank/DDBJ whole genome shotgun (WGS) entry which is preliminary data.</text>
</comment>